<proteinExistence type="predicted"/>
<sequence>MRKQTTFEEYINNVGLEKFADEYNRVVERLYAKGISELAEEGWIIPSFVNWFQIKTLEPLNSNRDKLIKGWIHQYTENGIEILNDIVKDCPEKWKTVLNECVECYLNGRYQICIPALVTIYEGMLSHKVYGLEPKQIHYVGALETNLQQNNYIGVDFILALSVKEFTKRFFMKRDFTLDEPIEINRHWVAHGRSNLSADNLTVMKLFNAVSTVMYLNNKWAEIYSEKTL</sequence>
<organism evidence="1">
    <name type="scientific">Aliivibrio wodanis</name>
    <dbReference type="NCBI Taxonomy" id="80852"/>
    <lineage>
        <taxon>Bacteria</taxon>
        <taxon>Pseudomonadati</taxon>
        <taxon>Pseudomonadota</taxon>
        <taxon>Gammaproteobacteria</taxon>
        <taxon>Vibrionales</taxon>
        <taxon>Vibrionaceae</taxon>
        <taxon>Aliivibrio</taxon>
    </lineage>
</organism>
<dbReference type="AlphaFoldDB" id="A0A5Q4ZM17"/>
<protein>
    <recommendedName>
        <fullName evidence="2">DUF4209 domain-containing protein</fullName>
    </recommendedName>
</protein>
<evidence type="ECO:0008006" key="2">
    <source>
        <dbReference type="Google" id="ProtNLM"/>
    </source>
</evidence>
<name>A0A5Q4ZM17_9GAMM</name>
<reference evidence="1" key="1">
    <citation type="submission" date="2019-09" db="EMBL/GenBank/DDBJ databases">
        <authorList>
            <person name="Hjerde E."/>
        </authorList>
    </citation>
    <scope>NUCLEOTIDE SEQUENCE</scope>
    <source>
        <strain evidence="1">06/09/160</strain>
    </source>
</reference>
<gene>
    <name evidence="1" type="ORF">AW0309160_03554</name>
</gene>
<evidence type="ECO:0000313" key="1">
    <source>
        <dbReference type="EMBL" id="VVV06070.1"/>
    </source>
</evidence>
<dbReference type="EMBL" id="LR721751">
    <property type="protein sequence ID" value="VVV06070.1"/>
    <property type="molecule type" value="Genomic_DNA"/>
</dbReference>
<accession>A0A5Q4ZM17</accession>